<dbReference type="Gene3D" id="1.20.1640.10">
    <property type="entry name" value="Multidrug efflux transporter AcrB transmembrane domain"/>
    <property type="match status" value="2"/>
</dbReference>
<dbReference type="SUPFAM" id="SSF82693">
    <property type="entry name" value="Multidrug efflux transporter AcrB pore domain, PN1, PN2, PC1 and PC2 subdomains"/>
    <property type="match status" value="3"/>
</dbReference>
<dbReference type="GO" id="GO:0042910">
    <property type="term" value="F:xenobiotic transmembrane transporter activity"/>
    <property type="evidence" value="ECO:0007669"/>
    <property type="project" value="TreeGrafter"/>
</dbReference>
<feature type="transmembrane region" description="Helical" evidence="1">
    <location>
        <begin position="448"/>
        <end position="468"/>
    </location>
</feature>
<feature type="transmembrane region" description="Helical" evidence="1">
    <location>
        <begin position="351"/>
        <end position="370"/>
    </location>
</feature>
<dbReference type="PANTHER" id="PTHR32063">
    <property type="match status" value="1"/>
</dbReference>
<feature type="transmembrane region" description="Helical" evidence="1">
    <location>
        <begin position="404"/>
        <end position="428"/>
    </location>
</feature>
<dbReference type="GO" id="GO:0005886">
    <property type="term" value="C:plasma membrane"/>
    <property type="evidence" value="ECO:0007669"/>
    <property type="project" value="TreeGrafter"/>
</dbReference>
<dbReference type="SUPFAM" id="SSF82714">
    <property type="entry name" value="Multidrug efflux transporter AcrB TolC docking domain, DN and DC subdomains"/>
    <property type="match status" value="2"/>
</dbReference>
<accession>I7Z889</accession>
<sequence length="1048" mass="112132">MSDAHLQPSRAQLGLTKPGLSGWFIDHPIATVLLTLGTLFLGVLAFPQLPVAAVPEIDLPTIQISAKLPGASPETMASSVATPLEVELSGVPGITDMTSSSSLGSTSITLQFTLDKSIDVAAQEVQAAINAATARLPAELPSLPTWKKVNPNDGPILLLRMQSELLTPIELSDLAETLIARQISQIEGVAVVDLNGLRKPALRIQAAPEKLAAFGLTLADVRTAIRNASVNQAKGALYGSQRISTIATNDQIFKPDDYKGLVVTYRNGVPVFLGDVAKVTTGSEDDYLAAWINGERGVGVIVRRQPGANLIETADRIIAELPRLRSLLPAGVELELLSDRTRTTRASLHEVELTLGVTIGLVILVMGLFLRQLSATAIVASVLSVALVATAAAMYALGFSLNNLTLVALIVGVGFIVDDAIVVVENIHRHLEAGEPMRTAALKGVSEIGFTVVTISFSLIAAFIPLLFMGGTIGRLFREFSLTLTAAILISVVASLTLAPMLASRFMKSAPEHKPGGFSERLIALYDRGLVWTLNHQRIMLGVFAITVGMAVASYVMVPKGFFPIQDTGFVLGTSQAAEDVSYEDMLVKNKMLEDILLADPAVDGMIQAVGAGFSSTSVSTGRFWISLKNIKDRDVNSEEFIDRIRPKAAQVPGIQLFLRTNQEVNVGSRGGRAQFLYALKGPDSDGLARWADLLVDRMKSSPMVRDVSSDLQLGAAVTKLVIDRAAAARFGLSTADIDQALYDAFGQRQISEYQTETNQYKVILEIDPALRGRINSLDYFRLRSPLTGEMVPLSALASVQPTAAGPLSIAHDGLFPSANISFNLAPGYALGDVVNMVQALQAEIGMPTEYSGSFRGNAQAFQDSLASQPVLILTALLAVYIILGVLYESFVHPLTILSTLPSAGIGAIWMLSAFGFDFSIMAMIGIVLLIGIVKKNGILMVDFALHAQREEGLSPREAVHKACLVRFRPIMMTTLAALLGAVPLMFSLGMGSELRQPLGFAIVGGLLLSQLLTLFTTPVVYLALDRLFHRETPSTHGIATPMPETAR</sequence>
<dbReference type="SUPFAM" id="SSF82866">
    <property type="entry name" value="Multidrug efflux transporter AcrB transmembrane domain"/>
    <property type="match status" value="2"/>
</dbReference>
<evidence type="ECO:0000313" key="2">
    <source>
        <dbReference type="EMBL" id="EIT68009.1"/>
    </source>
</evidence>
<feature type="transmembrane region" description="Helical" evidence="1">
    <location>
        <begin position="871"/>
        <end position="888"/>
    </location>
</feature>
<dbReference type="Gene3D" id="3.30.70.1320">
    <property type="entry name" value="Multidrug efflux transporter AcrB pore domain like"/>
    <property type="match status" value="1"/>
</dbReference>
<dbReference type="Proteomes" id="UP000003704">
    <property type="component" value="Unassembled WGS sequence"/>
</dbReference>
<protein>
    <submittedName>
        <fullName evidence="2">Acriflavin resistance protein</fullName>
    </submittedName>
</protein>
<dbReference type="FunFam" id="3.30.70.1430:FF:000001">
    <property type="entry name" value="Efflux pump membrane transporter"/>
    <property type="match status" value="1"/>
</dbReference>
<dbReference type="AlphaFoldDB" id="I7Z889"/>
<evidence type="ECO:0000313" key="3">
    <source>
        <dbReference type="Proteomes" id="UP000003704"/>
    </source>
</evidence>
<dbReference type="PATRIC" id="fig|1172194.4.peg.4308"/>
<evidence type="ECO:0000256" key="1">
    <source>
        <dbReference type="SAM" id="Phobius"/>
    </source>
</evidence>
<comment type="caution">
    <text evidence="2">The sequence shown here is derived from an EMBL/GenBank/DDBJ whole genome shotgun (WGS) entry which is preliminary data.</text>
</comment>
<dbReference type="PANTHER" id="PTHR32063:SF30">
    <property type="entry name" value="ACRB_ACRD_ACRF FAMILY PROTEIN"/>
    <property type="match status" value="1"/>
</dbReference>
<feature type="transmembrane region" description="Helical" evidence="1">
    <location>
        <begin position="480"/>
        <end position="503"/>
    </location>
</feature>
<feature type="transmembrane region" description="Helical" evidence="1">
    <location>
        <begin position="971"/>
        <end position="989"/>
    </location>
</feature>
<organism evidence="2 3">
    <name type="scientific">Hydrocarboniphaga effusa AP103</name>
    <dbReference type="NCBI Taxonomy" id="1172194"/>
    <lineage>
        <taxon>Bacteria</taxon>
        <taxon>Pseudomonadati</taxon>
        <taxon>Pseudomonadota</taxon>
        <taxon>Gammaproteobacteria</taxon>
        <taxon>Nevskiales</taxon>
        <taxon>Nevskiaceae</taxon>
        <taxon>Hydrocarboniphaga</taxon>
    </lineage>
</organism>
<dbReference type="OrthoDB" id="9757904at2"/>
<dbReference type="InterPro" id="IPR027463">
    <property type="entry name" value="AcrB_DN_DC_subdom"/>
</dbReference>
<dbReference type="Pfam" id="PF00873">
    <property type="entry name" value="ACR_tran"/>
    <property type="match status" value="1"/>
</dbReference>
<feature type="transmembrane region" description="Helical" evidence="1">
    <location>
        <begin position="376"/>
        <end position="397"/>
    </location>
</feature>
<gene>
    <name evidence="2" type="ORF">WQQ_44440</name>
</gene>
<keyword evidence="3" id="KW-1185">Reference proteome</keyword>
<name>I7Z889_9GAMM</name>
<proteinExistence type="predicted"/>
<dbReference type="STRING" id="1172194.WQQ_44440"/>
<dbReference type="Gene3D" id="3.30.2090.10">
    <property type="entry name" value="Multidrug efflux transporter AcrB TolC docking domain, DN and DC subdomains"/>
    <property type="match status" value="2"/>
</dbReference>
<dbReference type="RefSeq" id="WP_007187379.1">
    <property type="nucleotide sequence ID" value="NZ_AKGD01000004.1"/>
</dbReference>
<keyword evidence="1" id="KW-1133">Transmembrane helix</keyword>
<dbReference type="Gene3D" id="3.30.70.1430">
    <property type="entry name" value="Multidrug efflux transporter AcrB pore domain"/>
    <property type="match status" value="2"/>
</dbReference>
<feature type="transmembrane region" description="Helical" evidence="1">
    <location>
        <begin position="20"/>
        <end position="46"/>
    </location>
</feature>
<dbReference type="EMBL" id="AKGD01000004">
    <property type="protein sequence ID" value="EIT68009.1"/>
    <property type="molecule type" value="Genomic_DNA"/>
</dbReference>
<reference evidence="2 3" key="1">
    <citation type="journal article" date="2012" name="J. Bacteriol.">
        <title>Genome Sequence of n-Alkane-Degrading Hydrocarboniphaga effusa Strain AP103T (ATCC BAA-332T).</title>
        <authorList>
            <person name="Chang H.K."/>
            <person name="Zylstra G.J."/>
            <person name="Chae J.C."/>
        </authorList>
    </citation>
    <scope>NUCLEOTIDE SEQUENCE [LARGE SCALE GENOMIC DNA]</scope>
    <source>
        <strain evidence="2 3">AP103</strain>
    </source>
</reference>
<feature type="transmembrane region" description="Helical" evidence="1">
    <location>
        <begin position="1001"/>
        <end position="1025"/>
    </location>
</feature>
<dbReference type="Gene3D" id="3.30.70.1440">
    <property type="entry name" value="Multidrug efflux transporter AcrB pore domain"/>
    <property type="match status" value="1"/>
</dbReference>
<feature type="transmembrane region" description="Helical" evidence="1">
    <location>
        <begin position="539"/>
        <end position="558"/>
    </location>
</feature>
<dbReference type="InterPro" id="IPR001036">
    <property type="entry name" value="Acrflvin-R"/>
</dbReference>
<feature type="transmembrane region" description="Helical" evidence="1">
    <location>
        <begin position="908"/>
        <end position="934"/>
    </location>
</feature>
<keyword evidence="1" id="KW-0812">Transmembrane</keyword>
<dbReference type="PRINTS" id="PR00702">
    <property type="entry name" value="ACRIFLAVINRP"/>
</dbReference>
<keyword evidence="1" id="KW-0472">Membrane</keyword>